<evidence type="ECO:0000259" key="3">
    <source>
        <dbReference type="PROSITE" id="PS50883"/>
    </source>
</evidence>
<keyword evidence="1" id="KW-0175">Coiled coil</keyword>
<dbReference type="NCBIfam" id="TIGR00229">
    <property type="entry name" value="sensory_box"/>
    <property type="match status" value="1"/>
</dbReference>
<sequence>MEEAITTSDALLQRLSNRRKQRLRKNVHLLFLGLNPEETDPIISLLRGALLAPRGRQINSEAEFINALTERSWDLIVCSSERQTFTAKQAMHQLKRLDKDIPVIQLVPHADSLSLLQGLKGQMQAVVPLEEKELLLITIRRELEHLENRRRMRQAESLLVEMEKRVQLLMERSTLAIAYFDSKQLLLANTAFANLYGYDNAERIQGRGLEHFFVQEDKEELREQVQTFATENLKDLMFQLTGRRADNSNFTANIEIQESVYQGNPCIQFTVRAESSQASLKGFTEHDPITGLYNTAFLTRRLDETTQLALSGGNDCNFFLISIDNYDAIRATHGADTCDHMARDIADILKAKLNPVHIKGRISDSTFGVIFHDPSPDKAVAFAETLRAAIESTEFADNAIKTTCSIGVASINDATPGSSELIERAQSAAENAGSKQGPGNAVLLFVPEKEPSDEDHAKAVEALRLAVENDQLKLLFQPIVPLSYNSKVCHYEALVRMLDDDQKEITPDTFMSTMEIGDLTSTLDRWVIKKSIRNLRNEIKKGAKHRLFLNISSQTWRDESILPWLSDTLREYRIPADHLVFQMSESECSSNMLNAQAFADGLKELHCLVCVKHHGASSNARQVLRQIPTDYVKIDGSYVQDLANHTSDESFIEMVEDLKAQGKITIAPHVESPKVMSSLWKTGVGLIQGYYLQPPAEEMNYDFFDQ</sequence>
<dbReference type="SUPFAM" id="SSF141868">
    <property type="entry name" value="EAL domain-like"/>
    <property type="match status" value="1"/>
</dbReference>
<dbReference type="InterPro" id="IPR035919">
    <property type="entry name" value="EAL_sf"/>
</dbReference>
<dbReference type="SUPFAM" id="SSF55073">
    <property type="entry name" value="Nucleotide cyclase"/>
    <property type="match status" value="1"/>
</dbReference>
<dbReference type="Proteomes" id="UP000282818">
    <property type="component" value="Unassembled WGS sequence"/>
</dbReference>
<dbReference type="GO" id="GO:0071111">
    <property type="term" value="F:cyclic-guanylate-specific phosphodiesterase activity"/>
    <property type="evidence" value="ECO:0007669"/>
    <property type="project" value="InterPro"/>
</dbReference>
<dbReference type="InterPro" id="IPR050706">
    <property type="entry name" value="Cyclic-di-GMP_PDE-like"/>
</dbReference>
<dbReference type="Pfam" id="PF00990">
    <property type="entry name" value="GGDEF"/>
    <property type="match status" value="1"/>
</dbReference>
<feature type="domain" description="PAS" evidence="2">
    <location>
        <begin position="162"/>
        <end position="232"/>
    </location>
</feature>
<evidence type="ECO:0000313" key="5">
    <source>
        <dbReference type="EMBL" id="RVU29966.1"/>
    </source>
</evidence>
<protein>
    <submittedName>
        <fullName evidence="5">EAL domain-containing protein</fullName>
    </submittedName>
</protein>
<dbReference type="SUPFAM" id="SSF55785">
    <property type="entry name" value="PYP-like sensor domain (PAS domain)"/>
    <property type="match status" value="1"/>
</dbReference>
<accession>A0A437Q682</accession>
<dbReference type="CDD" id="cd01948">
    <property type="entry name" value="EAL"/>
    <property type="match status" value="1"/>
</dbReference>
<dbReference type="InterPro" id="IPR000160">
    <property type="entry name" value="GGDEF_dom"/>
</dbReference>
<dbReference type="EMBL" id="SACQ01000006">
    <property type="protein sequence ID" value="RVU29966.1"/>
    <property type="molecule type" value="Genomic_DNA"/>
</dbReference>
<dbReference type="InterPro" id="IPR000014">
    <property type="entry name" value="PAS"/>
</dbReference>
<proteinExistence type="predicted"/>
<organism evidence="5 6">
    <name type="scientific">Neptunomonas marina</name>
    <dbReference type="NCBI Taxonomy" id="1815562"/>
    <lineage>
        <taxon>Bacteria</taxon>
        <taxon>Pseudomonadati</taxon>
        <taxon>Pseudomonadota</taxon>
        <taxon>Gammaproteobacteria</taxon>
        <taxon>Oceanospirillales</taxon>
        <taxon>Oceanospirillaceae</taxon>
        <taxon>Neptunomonas</taxon>
    </lineage>
</organism>
<dbReference type="CDD" id="cd00130">
    <property type="entry name" value="PAS"/>
    <property type="match status" value="1"/>
</dbReference>
<keyword evidence="6" id="KW-1185">Reference proteome</keyword>
<feature type="domain" description="GGDEF" evidence="4">
    <location>
        <begin position="314"/>
        <end position="447"/>
    </location>
</feature>
<dbReference type="PROSITE" id="PS50887">
    <property type="entry name" value="GGDEF"/>
    <property type="match status" value="1"/>
</dbReference>
<dbReference type="NCBIfam" id="TIGR00254">
    <property type="entry name" value="GGDEF"/>
    <property type="match status" value="1"/>
</dbReference>
<dbReference type="Gene3D" id="3.20.20.450">
    <property type="entry name" value="EAL domain"/>
    <property type="match status" value="1"/>
</dbReference>
<dbReference type="InterPro" id="IPR029787">
    <property type="entry name" value="Nucleotide_cyclase"/>
</dbReference>
<reference evidence="5 6" key="1">
    <citation type="submission" date="2019-01" db="EMBL/GenBank/DDBJ databases">
        <authorList>
            <person name="Chen W.-M."/>
        </authorList>
    </citation>
    <scope>NUCLEOTIDE SEQUENCE [LARGE SCALE GENOMIC DNA]</scope>
    <source>
        <strain evidence="5 6">HPM-16</strain>
    </source>
</reference>
<dbReference type="InterPro" id="IPR043128">
    <property type="entry name" value="Rev_trsase/Diguanyl_cyclase"/>
</dbReference>
<name>A0A437Q682_9GAMM</name>
<comment type="caution">
    <text evidence="5">The sequence shown here is derived from an EMBL/GenBank/DDBJ whole genome shotgun (WGS) entry which is preliminary data.</text>
</comment>
<gene>
    <name evidence="5" type="ORF">EOE65_12945</name>
</gene>
<dbReference type="PROSITE" id="PS50883">
    <property type="entry name" value="EAL"/>
    <property type="match status" value="1"/>
</dbReference>
<dbReference type="Pfam" id="PF00563">
    <property type="entry name" value="EAL"/>
    <property type="match status" value="1"/>
</dbReference>
<evidence type="ECO:0000259" key="4">
    <source>
        <dbReference type="PROSITE" id="PS50887"/>
    </source>
</evidence>
<feature type="coiled-coil region" evidence="1">
    <location>
        <begin position="129"/>
        <end position="172"/>
    </location>
</feature>
<evidence type="ECO:0000256" key="1">
    <source>
        <dbReference type="SAM" id="Coils"/>
    </source>
</evidence>
<dbReference type="RefSeq" id="WP_127694751.1">
    <property type="nucleotide sequence ID" value="NZ_SACQ01000006.1"/>
</dbReference>
<dbReference type="SMART" id="SM00267">
    <property type="entry name" value="GGDEF"/>
    <property type="match status" value="1"/>
</dbReference>
<dbReference type="InterPro" id="IPR001633">
    <property type="entry name" value="EAL_dom"/>
</dbReference>
<evidence type="ECO:0000259" key="2">
    <source>
        <dbReference type="PROSITE" id="PS50112"/>
    </source>
</evidence>
<dbReference type="SMART" id="SM00052">
    <property type="entry name" value="EAL"/>
    <property type="match status" value="1"/>
</dbReference>
<dbReference type="InterPro" id="IPR035965">
    <property type="entry name" value="PAS-like_dom_sf"/>
</dbReference>
<dbReference type="CDD" id="cd01949">
    <property type="entry name" value="GGDEF"/>
    <property type="match status" value="1"/>
</dbReference>
<dbReference type="PANTHER" id="PTHR33121">
    <property type="entry name" value="CYCLIC DI-GMP PHOSPHODIESTERASE PDEF"/>
    <property type="match status" value="1"/>
</dbReference>
<dbReference type="PROSITE" id="PS50112">
    <property type="entry name" value="PAS"/>
    <property type="match status" value="1"/>
</dbReference>
<dbReference type="Gene3D" id="3.30.70.270">
    <property type="match status" value="1"/>
</dbReference>
<dbReference type="Gene3D" id="3.30.450.20">
    <property type="entry name" value="PAS domain"/>
    <property type="match status" value="1"/>
</dbReference>
<feature type="domain" description="EAL" evidence="3">
    <location>
        <begin position="456"/>
        <end position="706"/>
    </location>
</feature>
<evidence type="ECO:0000313" key="6">
    <source>
        <dbReference type="Proteomes" id="UP000282818"/>
    </source>
</evidence>
<dbReference type="AlphaFoldDB" id="A0A437Q682"/>
<dbReference type="PANTHER" id="PTHR33121:SF23">
    <property type="entry name" value="CYCLIC DI-GMP PHOSPHODIESTERASE PDEB"/>
    <property type="match status" value="1"/>
</dbReference>